<evidence type="ECO:0000313" key="5">
    <source>
        <dbReference type="EMBL" id="GAL74321.1"/>
    </source>
</evidence>
<dbReference type="GO" id="GO:0009307">
    <property type="term" value="P:DNA restriction-modification system"/>
    <property type="evidence" value="ECO:0007669"/>
    <property type="project" value="UniProtKB-KW"/>
</dbReference>
<dbReference type="REBASE" id="98182">
    <property type="entry name" value="S2.Nul19297ORF3177P"/>
</dbReference>
<feature type="domain" description="Type I restriction modification DNA specificity" evidence="4">
    <location>
        <begin position="25"/>
        <end position="169"/>
    </location>
</feature>
<evidence type="ECO:0000256" key="2">
    <source>
        <dbReference type="ARBA" id="ARBA00022747"/>
    </source>
</evidence>
<evidence type="ECO:0000313" key="6">
    <source>
        <dbReference type="Proteomes" id="UP000029647"/>
    </source>
</evidence>
<comment type="similarity">
    <text evidence="1">Belongs to the type-I restriction system S methylase family.</text>
</comment>
<organism evidence="5 6">
    <name type="scientific">Nonlabens ulvanivorans</name>
    <name type="common">Persicivirga ulvanivorans</name>
    <dbReference type="NCBI Taxonomy" id="906888"/>
    <lineage>
        <taxon>Bacteria</taxon>
        <taxon>Pseudomonadati</taxon>
        <taxon>Bacteroidota</taxon>
        <taxon>Flavobacteriia</taxon>
        <taxon>Flavobacteriales</taxon>
        <taxon>Flavobacteriaceae</taxon>
        <taxon>Nonlabens</taxon>
    </lineage>
</organism>
<sequence>MIKVLKEVAVYSKSRIDLDNISIKNYVTTDNLLQNKSGKTDATKLPKQTSDSVTRFDQDDILIGNIRPYLKKIWFAKYSGGSSTDVLTLKVKKNNHPEFIFYSLFRDEFFEHMMNGSKGTKMPRGDKNQVLEFPVPDFDFETQKHIAKVLSDFDAKIEVNNQINQQLEAMAKTLYDYWFVQFDFPFDFAQDKPDENGKPYKSAGGTMVYNKELKREIPDGWEVGSLSSWIKNDKSGDWGGKESEQGNYVNKVSCIRGADLNGLNGKGDVKAPTRYVLEKNSHKLLEVGDFIIEISGGSLLSQLVVWHS</sequence>
<accession>A0A090WBG7</accession>
<name>A0A090WBG7_NONUL</name>
<comment type="caution">
    <text evidence="5">The sequence shown here is derived from an EMBL/GenBank/DDBJ whole genome shotgun (WGS) entry which is preliminary data.</text>
</comment>
<gene>
    <name evidence="5" type="ORF">JCM19275_3176</name>
</gene>
<evidence type="ECO:0000256" key="1">
    <source>
        <dbReference type="ARBA" id="ARBA00010923"/>
    </source>
</evidence>
<dbReference type="PANTHER" id="PTHR30408:SF12">
    <property type="entry name" value="TYPE I RESTRICTION ENZYME MJAVIII SPECIFICITY SUBUNIT"/>
    <property type="match status" value="1"/>
</dbReference>
<dbReference type="InterPro" id="IPR052021">
    <property type="entry name" value="Type-I_RS_S_subunit"/>
</dbReference>
<reference evidence="5 6" key="1">
    <citation type="journal article" date="2014" name="Genome Announc.">
        <title>Draft Genome Sequences of Marine Flavobacterium Nonlabens Strains NR17, NR24, NR27, NR32, NR33, and Ara13.</title>
        <authorList>
            <person name="Nakanishi M."/>
            <person name="Meirelles P."/>
            <person name="Suzuki R."/>
            <person name="Takatani N."/>
            <person name="Mino S."/>
            <person name="Suda W."/>
            <person name="Oshima K."/>
            <person name="Hattori M."/>
            <person name="Ohkuma M."/>
            <person name="Hosokawa M."/>
            <person name="Miyashita K."/>
            <person name="Thompson F.L."/>
            <person name="Niwa A."/>
            <person name="Sawabe T."/>
            <person name="Sawabe T."/>
        </authorList>
    </citation>
    <scope>NUCLEOTIDE SEQUENCE [LARGE SCALE GENOMIC DNA]</scope>
    <source>
        <strain evidence="6">JCM19275</strain>
    </source>
</reference>
<proteinExistence type="inferred from homology"/>
<dbReference type="PANTHER" id="PTHR30408">
    <property type="entry name" value="TYPE-1 RESTRICTION ENZYME ECOKI SPECIFICITY PROTEIN"/>
    <property type="match status" value="1"/>
</dbReference>
<dbReference type="GO" id="GO:0009035">
    <property type="term" value="F:type I site-specific deoxyribonuclease activity"/>
    <property type="evidence" value="ECO:0007669"/>
    <property type="project" value="UniProtKB-EC"/>
</dbReference>
<dbReference type="InterPro" id="IPR044946">
    <property type="entry name" value="Restrct_endonuc_typeI_TRD_sf"/>
</dbReference>
<dbReference type="InterPro" id="IPR000055">
    <property type="entry name" value="Restrct_endonuc_typeI_TRD"/>
</dbReference>
<evidence type="ECO:0000259" key="4">
    <source>
        <dbReference type="Pfam" id="PF01420"/>
    </source>
</evidence>
<dbReference type="Gene3D" id="3.90.220.20">
    <property type="entry name" value="DNA methylase specificity domains"/>
    <property type="match status" value="2"/>
</dbReference>
<dbReference type="AlphaFoldDB" id="A0A090WBG7"/>
<keyword evidence="2" id="KW-0680">Restriction system</keyword>
<keyword evidence="5" id="KW-0378">Hydrolase</keyword>
<evidence type="ECO:0000256" key="3">
    <source>
        <dbReference type="ARBA" id="ARBA00023125"/>
    </source>
</evidence>
<dbReference type="Proteomes" id="UP000029647">
    <property type="component" value="Unassembled WGS sequence"/>
</dbReference>
<dbReference type="SUPFAM" id="SSF116734">
    <property type="entry name" value="DNA methylase specificity domain"/>
    <property type="match status" value="2"/>
</dbReference>
<dbReference type="EC" id="3.1.21.3" evidence="5"/>
<dbReference type="Pfam" id="PF01420">
    <property type="entry name" value="Methylase_S"/>
    <property type="match status" value="1"/>
</dbReference>
<protein>
    <submittedName>
        <fullName evidence="5">Type I restriction-modification system specificity subunit S</fullName>
        <ecNumber evidence="5">3.1.21.3</ecNumber>
    </submittedName>
</protein>
<keyword evidence="3" id="KW-0238">DNA-binding</keyword>
<dbReference type="GO" id="GO:0003677">
    <property type="term" value="F:DNA binding"/>
    <property type="evidence" value="ECO:0007669"/>
    <property type="project" value="UniProtKB-KW"/>
</dbReference>
<dbReference type="EMBL" id="BBNT01000002">
    <property type="protein sequence ID" value="GAL74321.1"/>
    <property type="molecule type" value="Genomic_DNA"/>
</dbReference>